<evidence type="ECO:0000313" key="2">
    <source>
        <dbReference type="Proteomes" id="UP000005536"/>
    </source>
</evidence>
<reference evidence="1 2" key="1">
    <citation type="submission" date="2010-02" db="EMBL/GenBank/DDBJ databases">
        <authorList>
            <person name="Weinstock G."/>
            <person name="Sodergren E."/>
            <person name="Clifton S."/>
            <person name="Fulton L."/>
            <person name="Fulton B."/>
            <person name="Courtney L."/>
            <person name="Fronick C."/>
            <person name="Harrison M."/>
            <person name="Strong C."/>
            <person name="Farmer C."/>
            <person name="Delahaunty K."/>
            <person name="Markovic C."/>
            <person name="Hall O."/>
            <person name="Minx P."/>
            <person name="Tomlinson C."/>
            <person name="Mitreva M."/>
            <person name="Nelson J."/>
            <person name="Hou S."/>
            <person name="Wollam A."/>
            <person name="Pepin K.H."/>
            <person name="Johnson M."/>
            <person name="Bhonagiri V."/>
            <person name="Zhang X."/>
            <person name="Suruliraj S."/>
            <person name="Warren W."/>
            <person name="Chinwalla A."/>
            <person name="Mardis E.R."/>
            <person name="Wilson R.K."/>
        </authorList>
    </citation>
    <scope>NUCLEOTIDE SEQUENCE [LARGE SCALE GENOMIC DNA]</scope>
    <source>
        <strain evidence="1 2">ATCC 29315</strain>
    </source>
</reference>
<dbReference type="Proteomes" id="UP000005536">
    <property type="component" value="Unassembled WGS sequence"/>
</dbReference>
<gene>
    <name evidence="1" type="ORF">NEIELOOT_01343</name>
</gene>
<evidence type="ECO:0000313" key="1">
    <source>
        <dbReference type="EMBL" id="EFE49883.1"/>
    </source>
</evidence>
<proteinExistence type="predicted"/>
<organism evidence="1 2">
    <name type="scientific">Neisseria elongata subsp. glycolytica ATCC 29315</name>
    <dbReference type="NCBI Taxonomy" id="546263"/>
    <lineage>
        <taxon>Bacteria</taxon>
        <taxon>Pseudomonadati</taxon>
        <taxon>Pseudomonadota</taxon>
        <taxon>Betaproteobacteria</taxon>
        <taxon>Neisseriales</taxon>
        <taxon>Neisseriaceae</taxon>
        <taxon>Neisseria</taxon>
    </lineage>
</organism>
<sequence>MGCPYAIGWFDAVASAGLASYGSDGADAFFVLFGKLNRMIKGRLKTCLEVFRRP</sequence>
<dbReference type="AlphaFoldDB" id="D4DQK4"/>
<dbReference type="EMBL" id="ADBF01000032">
    <property type="protein sequence ID" value="EFE49883.1"/>
    <property type="molecule type" value="Genomic_DNA"/>
</dbReference>
<accession>D4DQK4</accession>
<protein>
    <submittedName>
        <fullName evidence="1">Uncharacterized protein</fullName>
    </submittedName>
</protein>
<comment type="caution">
    <text evidence="1">The sequence shown here is derived from an EMBL/GenBank/DDBJ whole genome shotgun (WGS) entry which is preliminary data.</text>
</comment>
<name>D4DQK4_NEIEG</name>